<feature type="region of interest" description="Disordered" evidence="2">
    <location>
        <begin position="1"/>
        <end position="42"/>
    </location>
</feature>
<gene>
    <name evidence="5" type="ORF">EMPS_07185</name>
</gene>
<dbReference type="PANTHER" id="PTHR15744">
    <property type="entry name" value="BLOM7"/>
    <property type="match status" value="1"/>
</dbReference>
<feature type="compositionally biased region" description="Low complexity" evidence="2">
    <location>
        <begin position="399"/>
        <end position="428"/>
    </location>
</feature>
<dbReference type="PROSITE" id="PS50084">
    <property type="entry name" value="KH_TYPE_1"/>
    <property type="match status" value="1"/>
</dbReference>
<feature type="domain" description="ATP-dependent RNA helicase PRP5/DDX46/KHDC4 KH" evidence="4">
    <location>
        <begin position="99"/>
        <end position="174"/>
    </location>
</feature>
<feature type="domain" description="KHDC4/BBP-like KH-domain type I" evidence="3">
    <location>
        <begin position="224"/>
        <end position="298"/>
    </location>
</feature>
<feature type="region of interest" description="Disordered" evidence="2">
    <location>
        <begin position="302"/>
        <end position="428"/>
    </location>
</feature>
<reference evidence="5" key="1">
    <citation type="submission" date="2021-11" db="EMBL/GenBank/DDBJ databases">
        <authorList>
            <person name="Herlambang A."/>
            <person name="Guo Y."/>
            <person name="Takashima Y."/>
            <person name="Nishizawa T."/>
        </authorList>
    </citation>
    <scope>NUCLEOTIDE SEQUENCE</scope>
    <source>
        <strain evidence="5">E1425</strain>
    </source>
</reference>
<reference evidence="5" key="2">
    <citation type="journal article" date="2022" name="Microbiol. Resour. Announc.">
        <title>Whole-Genome Sequence of Entomortierella parvispora E1425, a Mucoromycotan Fungus Associated with Burkholderiaceae-Related Endosymbiotic Bacteria.</title>
        <authorList>
            <person name="Herlambang A."/>
            <person name="Guo Y."/>
            <person name="Takashima Y."/>
            <person name="Narisawa K."/>
            <person name="Ohta H."/>
            <person name="Nishizawa T."/>
        </authorList>
    </citation>
    <scope>NUCLEOTIDE SEQUENCE</scope>
    <source>
        <strain evidence="5">E1425</strain>
    </source>
</reference>
<feature type="compositionally biased region" description="Low complexity" evidence="2">
    <location>
        <begin position="197"/>
        <end position="210"/>
    </location>
</feature>
<dbReference type="InterPro" id="IPR031121">
    <property type="entry name" value="RIK/BLOM7"/>
</dbReference>
<dbReference type="InterPro" id="IPR047889">
    <property type="entry name" value="KHDC4_KH-I_second"/>
</dbReference>
<dbReference type="FunFam" id="3.30.1370.10:FF:000037">
    <property type="entry name" value="KH domain protein"/>
    <property type="match status" value="1"/>
</dbReference>
<dbReference type="EMBL" id="BQFW01000009">
    <property type="protein sequence ID" value="GJJ74827.1"/>
    <property type="molecule type" value="Genomic_DNA"/>
</dbReference>
<accession>A0A9P3LY67</accession>
<dbReference type="InterPro" id="IPR056149">
    <property type="entry name" value="PRP5/DDX46/KHDC4_KH"/>
</dbReference>
<evidence type="ECO:0000256" key="1">
    <source>
        <dbReference type="PROSITE-ProRule" id="PRU00117"/>
    </source>
</evidence>
<proteinExistence type="predicted"/>
<feature type="compositionally biased region" description="Basic and acidic residues" evidence="2">
    <location>
        <begin position="19"/>
        <end position="29"/>
    </location>
</feature>
<dbReference type="CDD" id="cd22385">
    <property type="entry name" value="KH-I_KHDC4_rpt1"/>
    <property type="match status" value="1"/>
</dbReference>
<evidence type="ECO:0000259" key="3">
    <source>
        <dbReference type="Pfam" id="PF22675"/>
    </source>
</evidence>
<sequence>MSDESRRKRKWDNPGEDETAAKRTMHGDDASPNQETGQNNTGTAAAALALATARLNAQLVASGLAASGPDGADGDAASAKKNEPSSGFVPTKERDEFVVDIDINDVQHRHILTRGSFQTQIQRETNADVTTRGKYYPDRSLATEKDPPLYLHVAALAQEELDMAVAKINELIAEPPEQQAPQRDSHPQRDYPPRDSYPPSSRPFGGPSRGQSFHAKVAIPIESERMFNVRAKIVGPGGQYVKHVQNESRTRVQLKGQGSGFLEVETGRESDEPLYINILGHSQEDVDHAESLCQDLINTVKREHEEWKSRPPPPPQDSYGHRSYGGRSNYHHGGSQHQHYPRHQGQQYPPHSSQHYNYGQQQYAPTSQPPPPPPLPPGSAAPPPNPPLPTGPPPPPAPHASHPGAGATLEATAATSQAPSGEAAAADPAAAYSYDQYEAYNQYYYQQQYYQQYGQYYYGTDAAAGAQAPASSDPALAYYGYAYAPPPPPPETSGAETTPVLESSAPPPPPSADSGVPPPPTSTDASNESGAPQSTN</sequence>
<dbReference type="CDD" id="cd22386">
    <property type="entry name" value="KH-I_KHDC4_rpt2"/>
    <property type="match status" value="1"/>
</dbReference>
<feature type="compositionally biased region" description="Basic and acidic residues" evidence="2">
    <location>
        <begin position="183"/>
        <end position="193"/>
    </location>
</feature>
<dbReference type="GO" id="GO:0005634">
    <property type="term" value="C:nucleus"/>
    <property type="evidence" value="ECO:0007669"/>
    <property type="project" value="InterPro"/>
</dbReference>
<feature type="compositionally biased region" description="Polar residues" evidence="2">
    <location>
        <begin position="522"/>
        <end position="536"/>
    </location>
</feature>
<organism evidence="5 6">
    <name type="scientific">Entomortierella parvispora</name>
    <dbReference type="NCBI Taxonomy" id="205924"/>
    <lineage>
        <taxon>Eukaryota</taxon>
        <taxon>Fungi</taxon>
        <taxon>Fungi incertae sedis</taxon>
        <taxon>Mucoromycota</taxon>
        <taxon>Mortierellomycotina</taxon>
        <taxon>Mortierellomycetes</taxon>
        <taxon>Mortierellales</taxon>
        <taxon>Mortierellaceae</taxon>
        <taxon>Entomortierella</taxon>
    </lineage>
</organism>
<dbReference type="Pfam" id="PF23469">
    <property type="entry name" value="KH_12"/>
    <property type="match status" value="1"/>
</dbReference>
<feature type="compositionally biased region" description="Pro residues" evidence="2">
    <location>
        <begin position="367"/>
        <end position="398"/>
    </location>
</feature>
<feature type="region of interest" description="Disordered" evidence="2">
    <location>
        <begin position="478"/>
        <end position="536"/>
    </location>
</feature>
<dbReference type="GO" id="GO:0003723">
    <property type="term" value="F:RNA binding"/>
    <property type="evidence" value="ECO:0007669"/>
    <property type="project" value="UniProtKB-UniRule"/>
</dbReference>
<dbReference type="AlphaFoldDB" id="A0A9P3LY67"/>
<feature type="compositionally biased region" description="Polar residues" evidence="2">
    <location>
        <begin position="344"/>
        <end position="366"/>
    </location>
</feature>
<dbReference type="InterPro" id="IPR047890">
    <property type="entry name" value="KHDC4_KH-I_first"/>
</dbReference>
<evidence type="ECO:0008006" key="7">
    <source>
        <dbReference type="Google" id="ProtNLM"/>
    </source>
</evidence>
<comment type="caution">
    <text evidence="5">The sequence shown here is derived from an EMBL/GenBank/DDBJ whole genome shotgun (WGS) entry which is preliminary data.</text>
</comment>
<dbReference type="InterPro" id="IPR036612">
    <property type="entry name" value="KH_dom_type_1_sf"/>
</dbReference>
<dbReference type="InterPro" id="IPR055256">
    <property type="entry name" value="KH_1_KHDC4/BBP-like"/>
</dbReference>
<dbReference type="OrthoDB" id="397265at2759"/>
<dbReference type="Pfam" id="PF22675">
    <property type="entry name" value="KH-I_KHDC4-BBP"/>
    <property type="match status" value="1"/>
</dbReference>
<dbReference type="SUPFAM" id="SSF54791">
    <property type="entry name" value="Eukaryotic type KH-domain (KH-domain type I)"/>
    <property type="match status" value="2"/>
</dbReference>
<dbReference type="Proteomes" id="UP000827284">
    <property type="component" value="Unassembled WGS sequence"/>
</dbReference>
<feature type="region of interest" description="Disordered" evidence="2">
    <location>
        <begin position="64"/>
        <end position="94"/>
    </location>
</feature>
<name>A0A9P3LY67_9FUNG</name>
<evidence type="ECO:0000259" key="4">
    <source>
        <dbReference type="Pfam" id="PF23469"/>
    </source>
</evidence>
<feature type="region of interest" description="Disordered" evidence="2">
    <location>
        <begin position="174"/>
        <end position="211"/>
    </location>
</feature>
<keyword evidence="6" id="KW-1185">Reference proteome</keyword>
<dbReference type="Gene3D" id="3.30.1370.10">
    <property type="entry name" value="K Homology domain, type 1"/>
    <property type="match status" value="2"/>
</dbReference>
<protein>
    <recommendedName>
        <fullName evidence="7">K Homology domain-containing protein</fullName>
    </recommendedName>
</protein>
<evidence type="ECO:0000256" key="2">
    <source>
        <dbReference type="SAM" id="MobiDB-lite"/>
    </source>
</evidence>
<evidence type="ECO:0000313" key="5">
    <source>
        <dbReference type="EMBL" id="GJJ74827.1"/>
    </source>
</evidence>
<evidence type="ECO:0000313" key="6">
    <source>
        <dbReference type="Proteomes" id="UP000827284"/>
    </source>
</evidence>
<feature type="compositionally biased region" description="Low complexity" evidence="2">
    <location>
        <begin position="64"/>
        <end position="77"/>
    </location>
</feature>
<keyword evidence="1" id="KW-0694">RNA-binding</keyword>
<dbReference type="PANTHER" id="PTHR15744:SF0">
    <property type="entry name" value="KH HOMOLOGY DOMAIN-CONTAINING PROTEIN 4"/>
    <property type="match status" value="1"/>
</dbReference>
<feature type="compositionally biased region" description="Pro residues" evidence="2">
    <location>
        <begin position="505"/>
        <end position="521"/>
    </location>
</feature>